<dbReference type="RefSeq" id="WP_184210272.1">
    <property type="nucleotide sequence ID" value="NZ_JACHIF010000006.1"/>
</dbReference>
<accession>A0A7W7YMR2</accession>
<keyword evidence="2" id="KW-1185">Reference proteome</keyword>
<dbReference type="EMBL" id="JACHIF010000006">
    <property type="protein sequence ID" value="MBB5038979.1"/>
    <property type="molecule type" value="Genomic_DNA"/>
</dbReference>
<reference evidence="1 2" key="1">
    <citation type="submission" date="2020-08" db="EMBL/GenBank/DDBJ databases">
        <title>Genomic Encyclopedia of Type Strains, Phase IV (KMG-IV): sequencing the most valuable type-strain genomes for metagenomic binning, comparative biology and taxonomic classification.</title>
        <authorList>
            <person name="Goeker M."/>
        </authorList>
    </citation>
    <scope>NUCLEOTIDE SEQUENCE [LARGE SCALE GENOMIC DNA]</scope>
    <source>
        <strain evidence="1 2">DSM 12251</strain>
    </source>
</reference>
<protein>
    <submittedName>
        <fullName evidence="1">tRNA(Leu) C34 or U34 (Ribose-2'-O)-methylase TrmL</fullName>
    </submittedName>
</protein>
<name>A0A7W7YMR2_9BACT</name>
<evidence type="ECO:0000313" key="1">
    <source>
        <dbReference type="EMBL" id="MBB5038979.1"/>
    </source>
</evidence>
<keyword evidence="1" id="KW-0489">Methyltransferase</keyword>
<gene>
    <name evidence="1" type="ORF">HNQ64_003244</name>
</gene>
<dbReference type="GO" id="GO:0032259">
    <property type="term" value="P:methylation"/>
    <property type="evidence" value="ECO:0007669"/>
    <property type="project" value="UniProtKB-KW"/>
</dbReference>
<dbReference type="Gene3D" id="1.10.10.60">
    <property type="entry name" value="Homeodomain-like"/>
    <property type="match status" value="1"/>
</dbReference>
<dbReference type="GO" id="GO:0008168">
    <property type="term" value="F:methyltransferase activity"/>
    <property type="evidence" value="ECO:0007669"/>
    <property type="project" value="UniProtKB-KW"/>
</dbReference>
<organism evidence="1 2">
    <name type="scientific">Prosthecobacter dejongeii</name>
    <dbReference type="NCBI Taxonomy" id="48465"/>
    <lineage>
        <taxon>Bacteria</taxon>
        <taxon>Pseudomonadati</taxon>
        <taxon>Verrucomicrobiota</taxon>
        <taxon>Verrucomicrobiia</taxon>
        <taxon>Verrucomicrobiales</taxon>
        <taxon>Verrucomicrobiaceae</taxon>
        <taxon>Prosthecobacter</taxon>
    </lineage>
</organism>
<sequence>MQRSSTDCRKQALLAALKESRFIISTACESAGVGRRTFYYWMDTDADFKRAVEDMQEEATDYVESKLMQCIDAGKERSIIFYLKTKGRRRGYQERGDSENEMLERDEWTLFGNSSLKALASRYSQDELMSMADPDDLLGL</sequence>
<keyword evidence="1" id="KW-0808">Transferase</keyword>
<evidence type="ECO:0000313" key="2">
    <source>
        <dbReference type="Proteomes" id="UP000534294"/>
    </source>
</evidence>
<dbReference type="AlphaFoldDB" id="A0A7W7YMR2"/>
<proteinExistence type="predicted"/>
<comment type="caution">
    <text evidence="1">The sequence shown here is derived from an EMBL/GenBank/DDBJ whole genome shotgun (WGS) entry which is preliminary data.</text>
</comment>
<dbReference type="Proteomes" id="UP000534294">
    <property type="component" value="Unassembled WGS sequence"/>
</dbReference>